<protein>
    <submittedName>
        <fullName evidence="3">Plasmid pRiA4b ORF-3 family protein</fullName>
    </submittedName>
</protein>
<proteinExistence type="predicted"/>
<dbReference type="RefSeq" id="WP_168775711.1">
    <property type="nucleotide sequence ID" value="NZ_JAABNR010000014.1"/>
</dbReference>
<accession>A0AAE4YA87</accession>
<name>A0AAE4YA87_9RHOB</name>
<gene>
    <name evidence="3" type="ORF">GV832_15015</name>
</gene>
<dbReference type="InterPro" id="IPR024047">
    <property type="entry name" value="MM3350-like_sf"/>
</dbReference>
<dbReference type="InterPro" id="IPR012912">
    <property type="entry name" value="Plasmid_pRiA4b_Orf3-like"/>
</dbReference>
<feature type="domain" description="Plasmid pRiA4b Orf3-like" evidence="2">
    <location>
        <begin position="37"/>
        <end position="210"/>
    </location>
</feature>
<keyword evidence="4" id="KW-1185">Reference proteome</keyword>
<sequence length="233" mass="26727">MVYGAGLRKTVDSDIVRRTSVRGSLWGFSWMPLHDLALQFRVWLWGINPPIWRRIVLSPDLNFAELHEVLQACFGWQNSHMHQFTVGGLILGAPEFEDGGLGQRRVLDAADLALRDLDFHRIKNPYFLYEYDFGDGWVHQLDLETHVRLDNPEKKAHLLDGERSGPPEDSGGPHSYDEFVASLNDKDHPEHRSNRKWVGKSFNPEAFDRTKSQKSVDLALRKARGSYSFRSEG</sequence>
<dbReference type="PANTHER" id="PTHR41878">
    <property type="entry name" value="LEXA REPRESSOR-RELATED"/>
    <property type="match status" value="1"/>
</dbReference>
<dbReference type="PANTHER" id="PTHR41878:SF1">
    <property type="entry name" value="TNPR PROTEIN"/>
    <property type="match status" value="1"/>
</dbReference>
<evidence type="ECO:0000313" key="3">
    <source>
        <dbReference type="EMBL" id="NBZ88902.1"/>
    </source>
</evidence>
<dbReference type="AlphaFoldDB" id="A0AAE4YA87"/>
<comment type="caution">
    <text evidence="3">The sequence shown here is derived from an EMBL/GenBank/DDBJ whole genome shotgun (WGS) entry which is preliminary data.</text>
</comment>
<dbReference type="Proteomes" id="UP001193501">
    <property type="component" value="Unassembled WGS sequence"/>
</dbReference>
<dbReference type="EMBL" id="JAABNR010000014">
    <property type="protein sequence ID" value="NBZ88902.1"/>
    <property type="molecule type" value="Genomic_DNA"/>
</dbReference>
<dbReference type="Gene3D" id="3.10.290.30">
    <property type="entry name" value="MM3350-like"/>
    <property type="match status" value="1"/>
</dbReference>
<organism evidence="3 4">
    <name type="scientific">Stagnihabitans tardus</name>
    <dbReference type="NCBI Taxonomy" id="2699202"/>
    <lineage>
        <taxon>Bacteria</taxon>
        <taxon>Pseudomonadati</taxon>
        <taxon>Pseudomonadota</taxon>
        <taxon>Alphaproteobacteria</taxon>
        <taxon>Rhodobacterales</taxon>
        <taxon>Paracoccaceae</taxon>
        <taxon>Stagnihabitans</taxon>
    </lineage>
</organism>
<dbReference type="Pfam" id="PF07929">
    <property type="entry name" value="PRiA4_ORF3"/>
    <property type="match status" value="1"/>
</dbReference>
<dbReference type="SUPFAM" id="SSF159941">
    <property type="entry name" value="MM3350-like"/>
    <property type="match status" value="1"/>
</dbReference>
<feature type="compositionally biased region" description="Basic and acidic residues" evidence="1">
    <location>
        <begin position="156"/>
        <end position="166"/>
    </location>
</feature>
<evidence type="ECO:0000313" key="4">
    <source>
        <dbReference type="Proteomes" id="UP001193501"/>
    </source>
</evidence>
<evidence type="ECO:0000256" key="1">
    <source>
        <dbReference type="SAM" id="MobiDB-lite"/>
    </source>
</evidence>
<feature type="region of interest" description="Disordered" evidence="1">
    <location>
        <begin position="156"/>
        <end position="199"/>
    </location>
</feature>
<evidence type="ECO:0000259" key="2">
    <source>
        <dbReference type="Pfam" id="PF07929"/>
    </source>
</evidence>
<reference evidence="3" key="1">
    <citation type="submission" date="2020-01" db="EMBL/GenBank/DDBJ databases">
        <authorList>
            <person name="Chen W.-M."/>
        </authorList>
    </citation>
    <scope>NUCLEOTIDE SEQUENCE</scope>
    <source>
        <strain evidence="3">CYK-10</strain>
    </source>
</reference>